<feature type="repeat" description="ANK" evidence="3">
    <location>
        <begin position="102"/>
        <end position="134"/>
    </location>
</feature>
<comment type="caution">
    <text evidence="4">The sequence shown here is derived from an EMBL/GenBank/DDBJ whole genome shotgun (WGS) entry which is preliminary data.</text>
</comment>
<feature type="repeat" description="ANK" evidence="3">
    <location>
        <begin position="200"/>
        <end position="232"/>
    </location>
</feature>
<dbReference type="PANTHER" id="PTHR24198">
    <property type="entry name" value="ANKYRIN REPEAT AND PROTEIN KINASE DOMAIN-CONTAINING PROTEIN"/>
    <property type="match status" value="1"/>
</dbReference>
<evidence type="ECO:0000256" key="1">
    <source>
        <dbReference type="ARBA" id="ARBA00022737"/>
    </source>
</evidence>
<dbReference type="SUPFAM" id="SSF48403">
    <property type="entry name" value="Ankyrin repeat"/>
    <property type="match status" value="2"/>
</dbReference>
<dbReference type="PROSITE" id="PS50297">
    <property type="entry name" value="ANK_REP_REGION"/>
    <property type="match status" value="3"/>
</dbReference>
<dbReference type="RefSeq" id="WP_304384233.1">
    <property type="nucleotide sequence ID" value="NZ_JAUPBL010000005.1"/>
</dbReference>
<dbReference type="PROSITE" id="PS50088">
    <property type="entry name" value="ANK_REPEAT"/>
    <property type="match status" value="6"/>
</dbReference>
<dbReference type="InterPro" id="IPR002110">
    <property type="entry name" value="Ankyrin_rpt"/>
</dbReference>
<proteinExistence type="predicted"/>
<dbReference type="InterPro" id="IPR036770">
    <property type="entry name" value="Ankyrin_rpt-contain_sf"/>
</dbReference>
<dbReference type="Proteomes" id="UP001175147">
    <property type="component" value="Unassembled WGS sequence"/>
</dbReference>
<dbReference type="Pfam" id="PF12796">
    <property type="entry name" value="Ank_2"/>
    <property type="match status" value="3"/>
</dbReference>
<reference evidence="4" key="1">
    <citation type="submission" date="2023-07" db="EMBL/GenBank/DDBJ databases">
        <title>Mucosal microbiota of week-old chicken and adult hens.</title>
        <authorList>
            <person name="Volf J."/>
            <person name="Karasova D."/>
            <person name="Crhanova M."/>
            <person name="Faldynova M."/>
            <person name="Prikrylova H."/>
            <person name="Zeman M."/>
            <person name="Babak V."/>
            <person name="Rajova J."/>
            <person name="Rychlik I."/>
        </authorList>
    </citation>
    <scope>NUCLEOTIDE SEQUENCE</scope>
    <source>
        <strain evidence="4">ET902</strain>
    </source>
</reference>
<evidence type="ECO:0000313" key="5">
    <source>
        <dbReference type="Proteomes" id="UP001175147"/>
    </source>
</evidence>
<feature type="repeat" description="ANK" evidence="3">
    <location>
        <begin position="233"/>
        <end position="268"/>
    </location>
</feature>
<dbReference type="SMART" id="SM00248">
    <property type="entry name" value="ANK"/>
    <property type="match status" value="9"/>
</dbReference>
<feature type="repeat" description="ANK" evidence="3">
    <location>
        <begin position="339"/>
        <end position="371"/>
    </location>
</feature>
<organism evidence="4 5">
    <name type="scientific">Brachyspira innocens</name>
    <dbReference type="NCBI Taxonomy" id="13264"/>
    <lineage>
        <taxon>Bacteria</taxon>
        <taxon>Pseudomonadati</taxon>
        <taxon>Spirochaetota</taxon>
        <taxon>Spirochaetia</taxon>
        <taxon>Brachyspirales</taxon>
        <taxon>Brachyspiraceae</taxon>
        <taxon>Brachyspira</taxon>
    </lineage>
</organism>
<sequence length="426" mass="47360">MKKIIIALIFINIINLYAVTENESKIINAVKIGDVRTIQTLLSQNVSPNTKDERGYSLLHIAAENNQTSSINALKNSPYTDLNLLLDKNTNITNNNKNINVSYCSAMDIAAINNNFESVKLLIDSGANINFQIKEKPRSEFLASEYATPQILELYLNKNIYLLMNSEDVISLIKSASIGNNAQNINYLVKTLGIDVDTKDTNTMLHYAVGVGSIQAASELIKLGANVDNTNANFKTPLQYVIENDSNKLLESVSLLLSKNADPNIQDKDGNTAMHLAVMNLIKSKEYLNVMNLLIKYNANINILNNDNAMPINIAAENNYTEAMNILINAKSELNNIYKGYAPIHMAVKNNNIYAVKKLLSNGAYADIKDEVRGYTPLCIAIENNNYEMCRTLIINNASIDNNAINLINKSANEEIKKLLESQRMD</sequence>
<protein>
    <submittedName>
        <fullName evidence="4">Ankyrin repeat domain-containing protein</fullName>
    </submittedName>
</protein>
<evidence type="ECO:0000256" key="3">
    <source>
        <dbReference type="PROSITE-ProRule" id="PRU00023"/>
    </source>
</evidence>
<gene>
    <name evidence="4" type="ORF">Q5M86_04225</name>
</gene>
<keyword evidence="1" id="KW-0677">Repeat</keyword>
<dbReference type="Gene3D" id="1.25.40.20">
    <property type="entry name" value="Ankyrin repeat-containing domain"/>
    <property type="match status" value="3"/>
</dbReference>
<accession>A0ABT8YVU9</accession>
<keyword evidence="2 3" id="KW-0040">ANK repeat</keyword>
<feature type="repeat" description="ANK" evidence="3">
    <location>
        <begin position="269"/>
        <end position="306"/>
    </location>
</feature>
<name>A0ABT8YVU9_9SPIR</name>
<dbReference type="PANTHER" id="PTHR24198:SF165">
    <property type="entry name" value="ANKYRIN REPEAT-CONTAINING PROTEIN-RELATED"/>
    <property type="match status" value="1"/>
</dbReference>
<evidence type="ECO:0000256" key="2">
    <source>
        <dbReference type="ARBA" id="ARBA00023043"/>
    </source>
</evidence>
<dbReference type="EMBL" id="JAUPBM010000035">
    <property type="protein sequence ID" value="MDO7019974.1"/>
    <property type="molecule type" value="Genomic_DNA"/>
</dbReference>
<evidence type="ECO:0000313" key="4">
    <source>
        <dbReference type="EMBL" id="MDO7019974.1"/>
    </source>
</evidence>
<keyword evidence="5" id="KW-1185">Reference proteome</keyword>
<feature type="repeat" description="ANK" evidence="3">
    <location>
        <begin position="373"/>
        <end position="405"/>
    </location>
</feature>